<dbReference type="InterPro" id="IPR045040">
    <property type="entry name" value="PORR_fam"/>
</dbReference>
<evidence type="ECO:0000256" key="1">
    <source>
        <dbReference type="SAM" id="MobiDB-lite"/>
    </source>
</evidence>
<dbReference type="PROSITE" id="PS51450">
    <property type="entry name" value="LRR"/>
    <property type="match status" value="1"/>
</dbReference>
<name>A0AAW0M573_QUESU</name>
<dbReference type="Pfam" id="PF11955">
    <property type="entry name" value="PORR"/>
    <property type="match status" value="1"/>
</dbReference>
<dbReference type="GO" id="GO:0003723">
    <property type="term" value="F:RNA binding"/>
    <property type="evidence" value="ECO:0007669"/>
    <property type="project" value="InterPro"/>
</dbReference>
<sequence length="567" mass="65122">MAWRLVLTRTNTKTQTLNPNSNPFLSLFFTSPFSTSFLVTKTPKKFKKKHKRNKESPRTKRVQSNPNLIPHFERIVERDSYFRFATKSKTFLSSQPEHVLRLDDAGKLHRELGFPRGRKVARSILRHPLLFQTYRHTDSKMWFGFTDLMEDLLLEEQAIFNSMESQRVATVRKLLMMSVNKRIALSKIHHCRQIFGIPEDFRDRVLKYPDFFRVVVEGDGRRVLELVNWDPSLAVSALEMEFMVDEDKAKRAFKFPVKHGKDLDLDFDDSRKLNLLNTLPLVSPYSGDGSKLDVWTLEAEKYRVGVLHEFLSLTLEKRASIHHIVEFKEEFSLTRHTYQMLLKQPRTFYLAGTEMNWVVFLKDAYDENGVLINKDPQVVFNEKLCRLAEMQEMEPGLSNCTLIKELYVAGNKISDVEGLHRLLKLTVLDLSFNKITTTKALGQLVANYHTLQALNLLGNPIQSNISDDQLRKAVCDLLPKLAYLNKQPIKPQRARELLTDSVAKAALGNRSSRKKAGKRMSQSRSFSASGHKSSTSVVQKSKNRSKSQAHRQMSLTKAPAAEASTSH</sequence>
<protein>
    <submittedName>
        <fullName evidence="3">Protein what's this factor 1 like protein</fullName>
    </submittedName>
</protein>
<feature type="region of interest" description="Disordered" evidence="1">
    <location>
        <begin position="44"/>
        <end position="64"/>
    </location>
</feature>
<dbReference type="InterPro" id="IPR021099">
    <property type="entry name" value="PORR_domain"/>
</dbReference>
<dbReference type="InterPro" id="IPR032675">
    <property type="entry name" value="LRR_dom_sf"/>
</dbReference>
<keyword evidence="4" id="KW-1185">Reference proteome</keyword>
<evidence type="ECO:0000259" key="2">
    <source>
        <dbReference type="Pfam" id="PF11955"/>
    </source>
</evidence>
<dbReference type="PANTHER" id="PTHR31476:SF14">
    <property type="entry name" value="OS09G0473400 PROTEIN"/>
    <property type="match status" value="1"/>
</dbReference>
<dbReference type="AlphaFoldDB" id="A0AAW0M573"/>
<dbReference type="EMBL" id="PKMF04000023">
    <property type="protein sequence ID" value="KAK7857899.1"/>
    <property type="molecule type" value="Genomic_DNA"/>
</dbReference>
<reference evidence="3 4" key="1">
    <citation type="journal article" date="2018" name="Sci. Data">
        <title>The draft genome sequence of cork oak.</title>
        <authorList>
            <person name="Ramos A.M."/>
            <person name="Usie A."/>
            <person name="Barbosa P."/>
            <person name="Barros P.M."/>
            <person name="Capote T."/>
            <person name="Chaves I."/>
            <person name="Simoes F."/>
            <person name="Abreu I."/>
            <person name="Carrasquinho I."/>
            <person name="Faro C."/>
            <person name="Guimaraes J.B."/>
            <person name="Mendonca D."/>
            <person name="Nobrega F."/>
            <person name="Rodrigues L."/>
            <person name="Saibo N.J.M."/>
            <person name="Varela M.C."/>
            <person name="Egas C."/>
            <person name="Matos J."/>
            <person name="Miguel C.M."/>
            <person name="Oliveira M.M."/>
            <person name="Ricardo C.P."/>
            <person name="Goncalves S."/>
        </authorList>
    </citation>
    <scope>NUCLEOTIDE SEQUENCE [LARGE SCALE GENOMIC DNA]</scope>
    <source>
        <strain evidence="4">cv. HL8</strain>
    </source>
</reference>
<proteinExistence type="predicted"/>
<feature type="compositionally biased region" description="Polar residues" evidence="1">
    <location>
        <begin position="520"/>
        <end position="540"/>
    </location>
</feature>
<gene>
    <name evidence="3" type="ORF">CFP56_015247</name>
</gene>
<evidence type="ECO:0000313" key="3">
    <source>
        <dbReference type="EMBL" id="KAK7857899.1"/>
    </source>
</evidence>
<comment type="caution">
    <text evidence="3">The sequence shown here is derived from an EMBL/GenBank/DDBJ whole genome shotgun (WGS) entry which is preliminary data.</text>
</comment>
<accession>A0AAW0M573</accession>
<dbReference type="Gene3D" id="3.80.10.10">
    <property type="entry name" value="Ribonuclease Inhibitor"/>
    <property type="match status" value="1"/>
</dbReference>
<dbReference type="Proteomes" id="UP000237347">
    <property type="component" value="Unassembled WGS sequence"/>
</dbReference>
<feature type="compositionally biased region" description="Basic residues" evidence="1">
    <location>
        <begin position="44"/>
        <end position="53"/>
    </location>
</feature>
<evidence type="ECO:0000313" key="4">
    <source>
        <dbReference type="Proteomes" id="UP000237347"/>
    </source>
</evidence>
<organism evidence="3 4">
    <name type="scientific">Quercus suber</name>
    <name type="common">Cork oak</name>
    <dbReference type="NCBI Taxonomy" id="58331"/>
    <lineage>
        <taxon>Eukaryota</taxon>
        <taxon>Viridiplantae</taxon>
        <taxon>Streptophyta</taxon>
        <taxon>Embryophyta</taxon>
        <taxon>Tracheophyta</taxon>
        <taxon>Spermatophyta</taxon>
        <taxon>Magnoliopsida</taxon>
        <taxon>eudicotyledons</taxon>
        <taxon>Gunneridae</taxon>
        <taxon>Pentapetalae</taxon>
        <taxon>rosids</taxon>
        <taxon>fabids</taxon>
        <taxon>Fagales</taxon>
        <taxon>Fagaceae</taxon>
        <taxon>Quercus</taxon>
    </lineage>
</organism>
<feature type="domain" description="PORR" evidence="2">
    <location>
        <begin position="70"/>
        <end position="392"/>
    </location>
</feature>
<feature type="region of interest" description="Disordered" evidence="1">
    <location>
        <begin position="508"/>
        <end position="567"/>
    </location>
</feature>
<dbReference type="InterPro" id="IPR001611">
    <property type="entry name" value="Leu-rich_rpt"/>
</dbReference>
<dbReference type="PANTHER" id="PTHR31476">
    <property type="entry name" value="PROTEIN WHAT'S THIS FACTOR 1 HOMOLOG, CHLOROPLASTIC"/>
    <property type="match status" value="1"/>
</dbReference>
<dbReference type="FunFam" id="3.80.10.10:FF:000200">
    <property type="entry name" value="Outer arm dynein light chain 1 protein"/>
    <property type="match status" value="1"/>
</dbReference>
<dbReference type="SUPFAM" id="SSF52058">
    <property type="entry name" value="L domain-like"/>
    <property type="match status" value="1"/>
</dbReference>